<dbReference type="EMBL" id="JAAAUQ010000256">
    <property type="protein sequence ID" value="KAF9152273.1"/>
    <property type="molecule type" value="Genomic_DNA"/>
</dbReference>
<dbReference type="Proteomes" id="UP000748756">
    <property type="component" value="Unassembled WGS sequence"/>
</dbReference>
<evidence type="ECO:0000313" key="1">
    <source>
        <dbReference type="EMBL" id="KAF9152273.1"/>
    </source>
</evidence>
<sequence length="73" mass="8228">MATMMDRYKALPQKTKNYMQLGALVAVLGGFYYRDAIRDKMYPAERTAVDTANSAKKKAEKFAHNHDVSQAAK</sequence>
<dbReference type="OrthoDB" id="2362311at2759"/>
<evidence type="ECO:0000313" key="2">
    <source>
        <dbReference type="Proteomes" id="UP000748756"/>
    </source>
</evidence>
<reference evidence="1" key="1">
    <citation type="journal article" date="2020" name="Fungal Divers.">
        <title>Resolving the Mortierellaceae phylogeny through synthesis of multi-gene phylogenetics and phylogenomics.</title>
        <authorList>
            <person name="Vandepol N."/>
            <person name="Liber J."/>
            <person name="Desiro A."/>
            <person name="Na H."/>
            <person name="Kennedy M."/>
            <person name="Barry K."/>
            <person name="Grigoriev I.V."/>
            <person name="Miller A.N."/>
            <person name="O'Donnell K."/>
            <person name="Stajich J.E."/>
            <person name="Bonito G."/>
        </authorList>
    </citation>
    <scope>NUCLEOTIDE SEQUENCE</scope>
    <source>
        <strain evidence="1">NRRL 6426</strain>
    </source>
</reference>
<protein>
    <submittedName>
        <fullName evidence="1">Uncharacterized protein</fullName>
    </submittedName>
</protein>
<accession>A0A9P5VC07</accession>
<proteinExistence type="predicted"/>
<gene>
    <name evidence="1" type="ORF">BG015_005516</name>
</gene>
<keyword evidence="2" id="KW-1185">Reference proteome</keyword>
<name>A0A9P5VC07_9FUNG</name>
<dbReference type="AlphaFoldDB" id="A0A9P5VC07"/>
<organism evidence="1 2">
    <name type="scientific">Linnemannia schmuckeri</name>
    <dbReference type="NCBI Taxonomy" id="64567"/>
    <lineage>
        <taxon>Eukaryota</taxon>
        <taxon>Fungi</taxon>
        <taxon>Fungi incertae sedis</taxon>
        <taxon>Mucoromycota</taxon>
        <taxon>Mortierellomycotina</taxon>
        <taxon>Mortierellomycetes</taxon>
        <taxon>Mortierellales</taxon>
        <taxon>Mortierellaceae</taxon>
        <taxon>Linnemannia</taxon>
    </lineage>
</organism>
<comment type="caution">
    <text evidence="1">The sequence shown here is derived from an EMBL/GenBank/DDBJ whole genome shotgun (WGS) entry which is preliminary data.</text>
</comment>